<organism evidence="5 6">
    <name type="scientific">Candidatus Kaiserbacteria bacterium RIFCSPLOWO2_01_FULL_53_17</name>
    <dbReference type="NCBI Taxonomy" id="1798511"/>
    <lineage>
        <taxon>Bacteria</taxon>
        <taxon>Candidatus Kaiseribacteriota</taxon>
    </lineage>
</organism>
<evidence type="ECO:0000256" key="1">
    <source>
        <dbReference type="ARBA" id="ARBA00022679"/>
    </source>
</evidence>
<dbReference type="Pfam" id="PF01467">
    <property type="entry name" value="CTP_transf_like"/>
    <property type="match status" value="1"/>
</dbReference>
<dbReference type="InterPro" id="IPR050385">
    <property type="entry name" value="Archaeal_FAD_synthase"/>
</dbReference>
<evidence type="ECO:0000259" key="3">
    <source>
        <dbReference type="Pfam" id="PF01050"/>
    </source>
</evidence>
<evidence type="ECO:0000256" key="2">
    <source>
        <dbReference type="ARBA" id="ARBA00022695"/>
    </source>
</evidence>
<keyword evidence="1" id="KW-0808">Transferase</keyword>
<dbReference type="CDD" id="cd02213">
    <property type="entry name" value="cupin_PMI_typeII_C"/>
    <property type="match status" value="1"/>
</dbReference>
<evidence type="ECO:0000313" key="5">
    <source>
        <dbReference type="EMBL" id="OGG72633.1"/>
    </source>
</evidence>
<comment type="caution">
    <text evidence="5">The sequence shown here is derived from an EMBL/GenBank/DDBJ whole genome shotgun (WGS) entry which is preliminary data.</text>
</comment>
<protein>
    <recommendedName>
        <fullName evidence="7">Mannose-6-phosphate isomerase type II C-terminal domain-containing protein</fullName>
    </recommendedName>
</protein>
<dbReference type="PANTHER" id="PTHR43793:SF1">
    <property type="entry name" value="FAD SYNTHASE"/>
    <property type="match status" value="1"/>
</dbReference>
<evidence type="ECO:0000313" key="6">
    <source>
        <dbReference type="Proteomes" id="UP000177306"/>
    </source>
</evidence>
<dbReference type="InterPro" id="IPR004821">
    <property type="entry name" value="Cyt_trans-like"/>
</dbReference>
<evidence type="ECO:0008006" key="7">
    <source>
        <dbReference type="Google" id="ProtNLM"/>
    </source>
</evidence>
<dbReference type="SUPFAM" id="SSF51182">
    <property type="entry name" value="RmlC-like cupins"/>
    <property type="match status" value="1"/>
</dbReference>
<dbReference type="InterPro" id="IPR011051">
    <property type="entry name" value="RmlC_Cupin_sf"/>
</dbReference>
<dbReference type="EMBL" id="MFLY01000036">
    <property type="protein sequence ID" value="OGG72633.1"/>
    <property type="molecule type" value="Genomic_DNA"/>
</dbReference>
<dbReference type="InterPro" id="IPR001538">
    <property type="entry name" value="Man6P_isomerase-2_C"/>
</dbReference>
<name>A0A1F6EG70_9BACT</name>
<reference evidence="5 6" key="1">
    <citation type="journal article" date="2016" name="Nat. Commun.">
        <title>Thousands of microbial genomes shed light on interconnected biogeochemical processes in an aquifer system.</title>
        <authorList>
            <person name="Anantharaman K."/>
            <person name="Brown C.T."/>
            <person name="Hug L.A."/>
            <person name="Sharon I."/>
            <person name="Castelle C.J."/>
            <person name="Probst A.J."/>
            <person name="Thomas B.C."/>
            <person name="Singh A."/>
            <person name="Wilkins M.J."/>
            <person name="Karaoz U."/>
            <person name="Brodie E.L."/>
            <person name="Williams K.H."/>
            <person name="Hubbard S.S."/>
            <person name="Banfield J.F."/>
        </authorList>
    </citation>
    <scope>NUCLEOTIDE SEQUENCE [LARGE SCALE GENOMIC DNA]</scope>
</reference>
<dbReference type="PANTHER" id="PTHR43793">
    <property type="entry name" value="FAD SYNTHASE"/>
    <property type="match status" value="1"/>
</dbReference>
<accession>A0A1F6EG70</accession>
<dbReference type="Proteomes" id="UP000177306">
    <property type="component" value="Unassembled WGS sequence"/>
</dbReference>
<dbReference type="InterPro" id="IPR014710">
    <property type="entry name" value="RmlC-like_jellyroll"/>
</dbReference>
<dbReference type="GO" id="GO:0005976">
    <property type="term" value="P:polysaccharide metabolic process"/>
    <property type="evidence" value="ECO:0007669"/>
    <property type="project" value="InterPro"/>
</dbReference>
<gene>
    <name evidence="5" type="ORF">A3A38_00120</name>
</gene>
<dbReference type="Gene3D" id="3.40.50.620">
    <property type="entry name" value="HUPs"/>
    <property type="match status" value="1"/>
</dbReference>
<proteinExistence type="predicted"/>
<feature type="domain" description="Cytidyltransferase-like" evidence="4">
    <location>
        <begin position="14"/>
        <end position="108"/>
    </location>
</feature>
<dbReference type="NCBIfam" id="TIGR00125">
    <property type="entry name" value="cyt_tran_rel"/>
    <property type="match status" value="1"/>
</dbReference>
<dbReference type="GO" id="GO:0016779">
    <property type="term" value="F:nucleotidyltransferase activity"/>
    <property type="evidence" value="ECO:0007669"/>
    <property type="project" value="UniProtKB-KW"/>
</dbReference>
<dbReference type="AlphaFoldDB" id="A0A1F6EG70"/>
<sequence>MTKKAPRVKWVAVSGGFDPLHIGHVRLFKEARKLGDKLVVILNNDNWLVNKKGFVFMTEDERKEVIEMFPFVDKVVLTDHAPGDPDMSVVHTLVKIKPAIFANGGDRDTKDAKREASPLNKDQIYCRDQGIKMIFGVGRGGKMQSSSWLLSKARRDSVRGIRPWGQFYEWDAGKEWYVKTLYIEPGKRLSLQYHHKRSERWVLVEGDATAIIVKNGKTVTTRLKKGQPFIVRQGETHRLASKKGGIIVEVALGSSFDESDIIRLEDDHGRATT</sequence>
<feature type="domain" description="Mannose-6-phosphate isomerase type II C-terminal" evidence="3">
    <location>
        <begin position="161"/>
        <end position="266"/>
    </location>
</feature>
<evidence type="ECO:0000259" key="4">
    <source>
        <dbReference type="Pfam" id="PF01467"/>
    </source>
</evidence>
<dbReference type="Pfam" id="PF01050">
    <property type="entry name" value="MannoseP_isomer"/>
    <property type="match status" value="1"/>
</dbReference>
<keyword evidence="2" id="KW-0548">Nucleotidyltransferase</keyword>
<dbReference type="Gene3D" id="2.60.120.10">
    <property type="entry name" value="Jelly Rolls"/>
    <property type="match status" value="1"/>
</dbReference>
<dbReference type="InterPro" id="IPR014729">
    <property type="entry name" value="Rossmann-like_a/b/a_fold"/>
</dbReference>
<dbReference type="SUPFAM" id="SSF52374">
    <property type="entry name" value="Nucleotidylyl transferase"/>
    <property type="match status" value="1"/>
</dbReference>